<reference evidence="2 3" key="1">
    <citation type="journal article" date="2016" name="Sci. Rep.">
        <title>Metabolic traits of an uncultured archaeal lineage -MSBL1- from brine pools of the Red Sea.</title>
        <authorList>
            <person name="Mwirichia R."/>
            <person name="Alam I."/>
            <person name="Rashid M."/>
            <person name="Vinu M."/>
            <person name="Ba-Alawi W."/>
            <person name="Anthony Kamau A."/>
            <person name="Kamanda Ngugi D."/>
            <person name="Goker M."/>
            <person name="Klenk H.P."/>
            <person name="Bajic V."/>
            <person name="Stingl U."/>
        </authorList>
    </citation>
    <scope>NUCLEOTIDE SEQUENCE [LARGE SCALE GENOMIC DNA]</scope>
    <source>
        <strain evidence="2">SCGC-AAA259B11</strain>
    </source>
</reference>
<organism evidence="2 3">
    <name type="scientific">candidate division MSBL1 archaeon SCGC-AAA259B11</name>
    <dbReference type="NCBI Taxonomy" id="1698260"/>
    <lineage>
        <taxon>Archaea</taxon>
        <taxon>Methanobacteriati</taxon>
        <taxon>Methanobacteriota</taxon>
        <taxon>candidate division MSBL1</taxon>
    </lineage>
</organism>
<evidence type="ECO:0000313" key="3">
    <source>
        <dbReference type="Proteomes" id="UP000070184"/>
    </source>
</evidence>
<dbReference type="Proteomes" id="UP000070184">
    <property type="component" value="Unassembled WGS sequence"/>
</dbReference>
<keyword evidence="1" id="KW-1133">Transmembrane helix</keyword>
<keyword evidence="1" id="KW-0812">Transmembrane</keyword>
<dbReference type="EMBL" id="LHXK01000024">
    <property type="protein sequence ID" value="KXA89726.1"/>
    <property type="molecule type" value="Genomic_DNA"/>
</dbReference>
<proteinExistence type="predicted"/>
<evidence type="ECO:0000256" key="1">
    <source>
        <dbReference type="SAM" id="Phobius"/>
    </source>
</evidence>
<sequence>MAGENLDGKNRYKDSTRLAILLAVTAGILFGFRAVFMKSITQTIGVFDLLSGESWATFLNSLSFMAIMVSQTGGIIALVGALRIGRVSIVGPVTMGFVLFVPVVLGLTYFGETLNLCKAIGILMISVGSIGLAKRR</sequence>
<feature type="transmembrane region" description="Helical" evidence="1">
    <location>
        <begin position="18"/>
        <end position="36"/>
    </location>
</feature>
<protein>
    <recommendedName>
        <fullName evidence="4">EamA domain-containing protein</fullName>
    </recommendedName>
</protein>
<keyword evidence="1" id="KW-0472">Membrane</keyword>
<dbReference type="AlphaFoldDB" id="A0A133U6E6"/>
<accession>A0A133U6E6</accession>
<evidence type="ECO:0008006" key="4">
    <source>
        <dbReference type="Google" id="ProtNLM"/>
    </source>
</evidence>
<feature type="transmembrane region" description="Helical" evidence="1">
    <location>
        <begin position="89"/>
        <end position="110"/>
    </location>
</feature>
<evidence type="ECO:0000313" key="2">
    <source>
        <dbReference type="EMBL" id="KXA89726.1"/>
    </source>
</evidence>
<keyword evidence="3" id="KW-1185">Reference proteome</keyword>
<comment type="caution">
    <text evidence="2">The sequence shown here is derived from an EMBL/GenBank/DDBJ whole genome shotgun (WGS) entry which is preliminary data.</text>
</comment>
<name>A0A133U6E6_9EURY</name>
<feature type="transmembrane region" description="Helical" evidence="1">
    <location>
        <begin position="56"/>
        <end position="82"/>
    </location>
</feature>
<gene>
    <name evidence="2" type="ORF">AKJ61_02230</name>
</gene>